<keyword evidence="3" id="KW-1003">Cell membrane</keyword>
<dbReference type="Gene3D" id="1.20.120.1220">
    <property type="match status" value="1"/>
</dbReference>
<evidence type="ECO:0000256" key="5">
    <source>
        <dbReference type="ARBA" id="ARBA00022989"/>
    </source>
</evidence>
<dbReference type="PANTHER" id="PTHR30487:SF0">
    <property type="entry name" value="PREPILIN LEADER PEPTIDASE_N-METHYLTRANSFERASE-RELATED"/>
    <property type="match status" value="1"/>
</dbReference>
<evidence type="ECO:0000313" key="11">
    <source>
        <dbReference type="Proteomes" id="UP000674938"/>
    </source>
</evidence>
<keyword evidence="5 7" id="KW-1133">Transmembrane helix</keyword>
<protein>
    <submittedName>
        <fullName evidence="10">Prepilin peptidase</fullName>
    </submittedName>
</protein>
<comment type="subcellular location">
    <subcellularLocation>
        <location evidence="1">Cell membrane</location>
        <topology evidence="1">Multi-pass membrane protein</topology>
    </subcellularLocation>
</comment>
<dbReference type="Pfam" id="PF06750">
    <property type="entry name" value="A24_N_bact"/>
    <property type="match status" value="1"/>
</dbReference>
<dbReference type="GO" id="GO:0004190">
    <property type="term" value="F:aspartic-type endopeptidase activity"/>
    <property type="evidence" value="ECO:0007669"/>
    <property type="project" value="InterPro"/>
</dbReference>
<dbReference type="AlphaFoldDB" id="A0A940PDF5"/>
<dbReference type="GO" id="GO:0006465">
    <property type="term" value="P:signal peptide processing"/>
    <property type="evidence" value="ECO:0007669"/>
    <property type="project" value="TreeGrafter"/>
</dbReference>
<feature type="transmembrane region" description="Helical" evidence="7">
    <location>
        <begin position="228"/>
        <end position="246"/>
    </location>
</feature>
<feature type="transmembrane region" description="Helical" evidence="7">
    <location>
        <begin position="187"/>
        <end position="216"/>
    </location>
</feature>
<gene>
    <name evidence="10" type="ORF">I6N95_17290</name>
</gene>
<feature type="domain" description="Prepilin type IV endopeptidase peptidase" evidence="8">
    <location>
        <begin position="112"/>
        <end position="215"/>
    </location>
</feature>
<keyword evidence="6 7" id="KW-0472">Membrane</keyword>
<keyword evidence="4 7" id="KW-0812">Transmembrane</keyword>
<evidence type="ECO:0000256" key="2">
    <source>
        <dbReference type="ARBA" id="ARBA00005801"/>
    </source>
</evidence>
<evidence type="ECO:0000256" key="4">
    <source>
        <dbReference type="ARBA" id="ARBA00022692"/>
    </source>
</evidence>
<evidence type="ECO:0000256" key="6">
    <source>
        <dbReference type="ARBA" id="ARBA00023136"/>
    </source>
</evidence>
<keyword evidence="11" id="KW-1185">Reference proteome</keyword>
<dbReference type="RefSeq" id="WP_209530292.1">
    <property type="nucleotide sequence ID" value="NZ_JAEEGA010000012.1"/>
</dbReference>
<dbReference type="InterPro" id="IPR050882">
    <property type="entry name" value="Prepilin_peptidase/N-MTase"/>
</dbReference>
<comment type="similarity">
    <text evidence="2">Belongs to the peptidase A24 family.</text>
</comment>
<accession>A0A940PDF5</accession>
<comment type="caution">
    <text evidence="10">The sequence shown here is derived from an EMBL/GenBank/DDBJ whole genome shotgun (WGS) entry which is preliminary data.</text>
</comment>
<evidence type="ECO:0000256" key="3">
    <source>
        <dbReference type="ARBA" id="ARBA00022475"/>
    </source>
</evidence>
<dbReference type="GO" id="GO:0005886">
    <property type="term" value="C:plasma membrane"/>
    <property type="evidence" value="ECO:0007669"/>
    <property type="project" value="UniProtKB-SubCell"/>
</dbReference>
<evidence type="ECO:0000259" key="9">
    <source>
        <dbReference type="Pfam" id="PF06750"/>
    </source>
</evidence>
<evidence type="ECO:0000256" key="1">
    <source>
        <dbReference type="ARBA" id="ARBA00004651"/>
    </source>
</evidence>
<feature type="transmembrane region" description="Helical" evidence="7">
    <location>
        <begin position="107"/>
        <end position="127"/>
    </location>
</feature>
<organism evidence="10 11">
    <name type="scientific">Vagococcus allomyrinae</name>
    <dbReference type="NCBI Taxonomy" id="2794353"/>
    <lineage>
        <taxon>Bacteria</taxon>
        <taxon>Bacillati</taxon>
        <taxon>Bacillota</taxon>
        <taxon>Bacilli</taxon>
        <taxon>Lactobacillales</taxon>
        <taxon>Enterococcaceae</taxon>
        <taxon>Vagococcus</taxon>
    </lineage>
</organism>
<feature type="transmembrane region" description="Helical" evidence="7">
    <location>
        <begin position="6"/>
        <end position="31"/>
    </location>
</feature>
<reference evidence="10" key="1">
    <citation type="submission" date="2020-12" db="EMBL/GenBank/DDBJ databases">
        <title>Vagococcus allomyrinae sp. nov. and Enterococcus lavae sp. nov., isolated from the larvae of Allomyrina dichotoma.</title>
        <authorList>
            <person name="Lee S.D."/>
        </authorList>
    </citation>
    <scope>NUCLEOTIDE SEQUENCE</scope>
    <source>
        <strain evidence="10">BWB3-3</strain>
    </source>
</reference>
<dbReference type="InterPro" id="IPR010627">
    <property type="entry name" value="Prepilin_pept_A24_N"/>
</dbReference>
<dbReference type="EMBL" id="JAEEGA010000012">
    <property type="protein sequence ID" value="MBP1042775.1"/>
    <property type="molecule type" value="Genomic_DNA"/>
</dbReference>
<evidence type="ECO:0000259" key="8">
    <source>
        <dbReference type="Pfam" id="PF01478"/>
    </source>
</evidence>
<feature type="domain" description="Prepilin peptidase A24 N-terminal" evidence="9">
    <location>
        <begin position="19"/>
        <end position="98"/>
    </location>
</feature>
<dbReference type="InterPro" id="IPR000045">
    <property type="entry name" value="Prepilin_IV_endopep_pep"/>
</dbReference>
<dbReference type="PANTHER" id="PTHR30487">
    <property type="entry name" value="TYPE 4 PREPILIN-LIKE PROTEINS LEADER PEPTIDE-PROCESSING ENZYME"/>
    <property type="match status" value="1"/>
</dbReference>
<dbReference type="Pfam" id="PF01478">
    <property type="entry name" value="Peptidase_A24"/>
    <property type="match status" value="1"/>
</dbReference>
<name>A0A940PDF5_9ENTE</name>
<evidence type="ECO:0000256" key="7">
    <source>
        <dbReference type="SAM" id="Phobius"/>
    </source>
</evidence>
<sequence length="259" mass="29188">MSLFGLYVPIIVVYFYLFIIGMCLGSFFMVVGYRVPKKESLVGRSHCDDCHHKLVAWQLIPGISYIFLKGKCRYCSSKIGVISPIFECLTGVLFVMSVALMQLTPEIIVSITLISLLLIVSVSDIKYQIIPNKVLGPFMLLGIIERFFIPQNEYWWYPIAGLLVGFLPLFILTEIKEKAMGGGDIKLFAIIGIFIGPFQVVAVLFVASVVALIYYLGMILMRRQSSKFIPFGPFIGIGTLLVYQYSTGQYETLIELLFR</sequence>
<feature type="transmembrane region" description="Helical" evidence="7">
    <location>
        <begin position="155"/>
        <end position="175"/>
    </location>
</feature>
<dbReference type="Proteomes" id="UP000674938">
    <property type="component" value="Unassembled WGS sequence"/>
</dbReference>
<evidence type="ECO:0000313" key="10">
    <source>
        <dbReference type="EMBL" id="MBP1042775.1"/>
    </source>
</evidence>
<feature type="transmembrane region" description="Helical" evidence="7">
    <location>
        <begin position="79"/>
        <end position="101"/>
    </location>
</feature>
<proteinExistence type="inferred from homology"/>